<dbReference type="InterPro" id="IPR019933">
    <property type="entry name" value="DivIVA_domain"/>
</dbReference>
<dbReference type="EMBL" id="AP022871">
    <property type="protein sequence ID" value="BCB90163.1"/>
    <property type="molecule type" value="Genomic_DNA"/>
</dbReference>
<protein>
    <recommendedName>
        <fullName evidence="3">Cell wall synthesis protein Wag31</fullName>
    </recommendedName>
    <alternativeName>
        <fullName evidence="8">Antigen 84</fullName>
    </alternativeName>
</protein>
<dbReference type="Gene3D" id="6.10.250.660">
    <property type="match status" value="1"/>
</dbReference>
<sequence length="234" mass="25975">MPLTPADVHNVAFKKPPLGQRGFDEEEVDAFLDEVEQELVRLIEENNDLRAQIERSGGRSDPAPDRWMEAELDDVRTQLDRAQRDRVAAEQAARSAQMELDRARSQGGPMAGGADSEQVARVLMMAQRTADDHLGDARREADGLLADARARAAEVTSEARAAADTLERDARQRHQEAMGGLDAKRTATLRHIEELQQFERQYRGRLTAYIESQLRDHGGGEKAALPAGREGIDI</sequence>
<reference evidence="11 12" key="2">
    <citation type="submission" date="2020-03" db="EMBL/GenBank/DDBJ databases">
        <authorList>
            <person name="Ichikawa N."/>
            <person name="Kimura A."/>
            <person name="Kitahashi Y."/>
            <person name="Uohara A."/>
        </authorList>
    </citation>
    <scope>NUCLEOTIDE SEQUENCE [LARGE SCALE GENOMIC DNA]</scope>
    <source>
        <strain evidence="11 12">NBRC 105367</strain>
    </source>
</reference>
<evidence type="ECO:0000256" key="9">
    <source>
        <dbReference type="SAM" id="Coils"/>
    </source>
</evidence>
<dbReference type="InterPro" id="IPR007793">
    <property type="entry name" value="DivIVA_fam"/>
</dbReference>
<evidence type="ECO:0000313" key="11">
    <source>
        <dbReference type="EMBL" id="BCB90163.1"/>
    </source>
</evidence>
<proteinExistence type="inferred from homology"/>
<dbReference type="PANTHER" id="PTHR35794:SF2">
    <property type="entry name" value="CELL DIVISION PROTEIN DIVIVA"/>
    <property type="match status" value="1"/>
</dbReference>
<gene>
    <name evidence="11" type="primary">wag31</name>
    <name evidence="11" type="ORF">Psuf_074760</name>
</gene>
<evidence type="ECO:0000256" key="7">
    <source>
        <dbReference type="ARBA" id="ARBA00023306"/>
    </source>
</evidence>
<evidence type="ECO:0000256" key="6">
    <source>
        <dbReference type="ARBA" id="ARBA00023054"/>
    </source>
</evidence>
<evidence type="ECO:0000256" key="8">
    <source>
        <dbReference type="ARBA" id="ARBA00031737"/>
    </source>
</evidence>
<dbReference type="Pfam" id="PF05103">
    <property type="entry name" value="DivIVA"/>
    <property type="match status" value="1"/>
</dbReference>
<comment type="subcellular location">
    <subcellularLocation>
        <location evidence="1">Cytoplasm</location>
    </subcellularLocation>
</comment>
<dbReference type="GO" id="GO:0005737">
    <property type="term" value="C:cytoplasm"/>
    <property type="evidence" value="ECO:0007669"/>
    <property type="project" value="UniProtKB-SubCell"/>
</dbReference>
<feature type="compositionally biased region" description="Basic and acidic residues" evidence="10">
    <location>
        <begin position="165"/>
        <end position="184"/>
    </location>
</feature>
<feature type="coiled-coil region" evidence="9">
    <location>
        <begin position="32"/>
        <end position="106"/>
    </location>
</feature>
<evidence type="ECO:0000256" key="1">
    <source>
        <dbReference type="ARBA" id="ARBA00004496"/>
    </source>
</evidence>
<dbReference type="GO" id="GO:0051301">
    <property type="term" value="P:cell division"/>
    <property type="evidence" value="ECO:0007669"/>
    <property type="project" value="UniProtKB-KW"/>
</dbReference>
<dbReference type="Proteomes" id="UP000503011">
    <property type="component" value="Chromosome"/>
</dbReference>
<dbReference type="PANTHER" id="PTHR35794">
    <property type="entry name" value="CELL DIVISION PROTEIN DIVIVA"/>
    <property type="match status" value="1"/>
</dbReference>
<name>A0A6F8YVZ3_9ACTN</name>
<reference evidence="11 12" key="1">
    <citation type="submission" date="2020-03" db="EMBL/GenBank/DDBJ databases">
        <title>Whole genome shotgun sequence of Phytohabitans suffuscus NBRC 105367.</title>
        <authorList>
            <person name="Komaki H."/>
            <person name="Tamura T."/>
        </authorList>
    </citation>
    <scope>NUCLEOTIDE SEQUENCE [LARGE SCALE GENOMIC DNA]</scope>
    <source>
        <strain evidence="11 12">NBRC 105367</strain>
    </source>
</reference>
<evidence type="ECO:0000256" key="5">
    <source>
        <dbReference type="ARBA" id="ARBA00022618"/>
    </source>
</evidence>
<evidence type="ECO:0000256" key="2">
    <source>
        <dbReference type="ARBA" id="ARBA00009008"/>
    </source>
</evidence>
<evidence type="ECO:0000256" key="4">
    <source>
        <dbReference type="ARBA" id="ARBA00022490"/>
    </source>
</evidence>
<dbReference type="AlphaFoldDB" id="A0A6F8YVZ3"/>
<dbReference type="KEGG" id="psuu:Psuf_074760"/>
<organism evidence="11 12">
    <name type="scientific">Phytohabitans suffuscus</name>
    <dbReference type="NCBI Taxonomy" id="624315"/>
    <lineage>
        <taxon>Bacteria</taxon>
        <taxon>Bacillati</taxon>
        <taxon>Actinomycetota</taxon>
        <taxon>Actinomycetes</taxon>
        <taxon>Micromonosporales</taxon>
        <taxon>Micromonosporaceae</taxon>
    </lineage>
</organism>
<feature type="region of interest" description="Disordered" evidence="10">
    <location>
        <begin position="156"/>
        <end position="184"/>
    </location>
</feature>
<keyword evidence="6 9" id="KW-0175">Coiled coil</keyword>
<accession>A0A6F8YVZ3</accession>
<dbReference type="NCBIfam" id="TIGR03544">
    <property type="entry name" value="DivI1A_domain"/>
    <property type="match status" value="1"/>
</dbReference>
<evidence type="ECO:0000256" key="10">
    <source>
        <dbReference type="SAM" id="MobiDB-lite"/>
    </source>
</evidence>
<keyword evidence="5" id="KW-0132">Cell division</keyword>
<keyword evidence="7" id="KW-0131">Cell cycle</keyword>
<evidence type="ECO:0000256" key="3">
    <source>
        <dbReference type="ARBA" id="ARBA00018787"/>
    </source>
</evidence>
<comment type="similarity">
    <text evidence="2">Belongs to the DivIVA family.</text>
</comment>
<keyword evidence="12" id="KW-1185">Reference proteome</keyword>
<evidence type="ECO:0000313" key="12">
    <source>
        <dbReference type="Proteomes" id="UP000503011"/>
    </source>
</evidence>
<keyword evidence="4" id="KW-0963">Cytoplasm</keyword>